<organism evidence="5 6">
    <name type="scientific">Hypholoma sublateritium (strain FD-334 SS-4)</name>
    <dbReference type="NCBI Taxonomy" id="945553"/>
    <lineage>
        <taxon>Eukaryota</taxon>
        <taxon>Fungi</taxon>
        <taxon>Dikarya</taxon>
        <taxon>Basidiomycota</taxon>
        <taxon>Agaricomycotina</taxon>
        <taxon>Agaricomycetes</taxon>
        <taxon>Agaricomycetidae</taxon>
        <taxon>Agaricales</taxon>
        <taxon>Agaricineae</taxon>
        <taxon>Strophariaceae</taxon>
        <taxon>Hypholoma</taxon>
    </lineage>
</organism>
<keyword evidence="3" id="KW-0645">Protease</keyword>
<feature type="domain" description="Peptidase C14 caspase" evidence="4">
    <location>
        <begin position="49"/>
        <end position="319"/>
    </location>
</feature>
<dbReference type="OrthoDB" id="3223806at2759"/>
<reference evidence="6" key="1">
    <citation type="submission" date="2014-04" db="EMBL/GenBank/DDBJ databases">
        <title>Evolutionary Origins and Diversification of the Mycorrhizal Mutualists.</title>
        <authorList>
            <consortium name="DOE Joint Genome Institute"/>
            <consortium name="Mycorrhizal Genomics Consortium"/>
            <person name="Kohler A."/>
            <person name="Kuo A."/>
            <person name="Nagy L.G."/>
            <person name="Floudas D."/>
            <person name="Copeland A."/>
            <person name="Barry K.W."/>
            <person name="Cichocki N."/>
            <person name="Veneault-Fourrey C."/>
            <person name="LaButti K."/>
            <person name="Lindquist E.A."/>
            <person name="Lipzen A."/>
            <person name="Lundell T."/>
            <person name="Morin E."/>
            <person name="Murat C."/>
            <person name="Riley R."/>
            <person name="Ohm R."/>
            <person name="Sun H."/>
            <person name="Tunlid A."/>
            <person name="Henrissat B."/>
            <person name="Grigoriev I.V."/>
            <person name="Hibbett D.S."/>
            <person name="Martin F."/>
        </authorList>
    </citation>
    <scope>NUCLEOTIDE SEQUENCE [LARGE SCALE GENOMIC DNA]</scope>
    <source>
        <strain evidence="6">FD-334 SS-4</strain>
    </source>
</reference>
<evidence type="ECO:0000313" key="6">
    <source>
        <dbReference type="Proteomes" id="UP000054270"/>
    </source>
</evidence>
<dbReference type="Pfam" id="PF00656">
    <property type="entry name" value="Peptidase_C14"/>
    <property type="match status" value="1"/>
</dbReference>
<dbReference type="InterPro" id="IPR029030">
    <property type="entry name" value="Caspase-like_dom_sf"/>
</dbReference>
<evidence type="ECO:0000256" key="1">
    <source>
        <dbReference type="ARBA" id="ARBA00009005"/>
    </source>
</evidence>
<keyword evidence="6" id="KW-1185">Reference proteome</keyword>
<evidence type="ECO:0000313" key="5">
    <source>
        <dbReference type="EMBL" id="KJA21668.1"/>
    </source>
</evidence>
<keyword evidence="3" id="KW-0788">Thiol protease</keyword>
<keyword evidence="3" id="KW-0378">Hydrolase</keyword>
<gene>
    <name evidence="5" type="ORF">HYPSUDRAFT_41803</name>
</gene>
<dbReference type="AlphaFoldDB" id="A0A0D2MDT4"/>
<evidence type="ECO:0000259" key="4">
    <source>
        <dbReference type="Pfam" id="PF00656"/>
    </source>
</evidence>
<dbReference type="GO" id="GO:0006508">
    <property type="term" value="P:proteolysis"/>
    <property type="evidence" value="ECO:0007669"/>
    <property type="project" value="InterPro"/>
</dbReference>
<dbReference type="GO" id="GO:0006915">
    <property type="term" value="P:apoptotic process"/>
    <property type="evidence" value="ECO:0007669"/>
    <property type="project" value="UniProtKB-KW"/>
</dbReference>
<dbReference type="SUPFAM" id="SSF52129">
    <property type="entry name" value="Caspase-like"/>
    <property type="match status" value="1"/>
</dbReference>
<accession>A0A0D2MDT4</accession>
<sequence>MGLLKMVRSFWTAVASRSLEIYRRAKRDAAPYRPLGRNTHTTTGHKNLFALLIGINDYGGTSGTRSSEDSTRNSRSLSQFPDLRGAVPDANAFQNYLLNTLKVDESNITVLLNEQATRANIINAFQNLAKNDNIKADDSIFIFYAGHGAQALPPKRLTKITGCPERIELIIPYDFRHDAKDHRHMAIPDFTLSVLIDKIAKEKGNHITLAFDCCHSASAVRGEPADPDSEEIARTGPATKYQIPDDLDEDIWGGARALSIIPSLKNTGSSSYVLFAACDSTQTAVERRGRGVFSKALLKILDDLGPSAIPCAEIANRLATQIPGGQDPQCEGRYSKTRHFFQGYTTSSMKSFFDLIVDDTDDTKLTLKGGEVHGFCTGDELAVYKSRSEDHQKNPVATVVITEVSTHTSTLHLRKHTTVSLQSYPHPVASLTKIVLHYLRVYVDPKDSALLRRVKALNSCILKCVPEDAHIALSTDKSVGKQLRFDVVDRDLLGKGLNLNLKPSFIDDTNENLAQVMKGLAHYYRHLKRTSATPSDSIDKITISFFQVLDTGLGHPRVVPVDGARNLCENNIININVTDAEDPLIYGFEVTNNTEEILFPVLLYFDNTEFTIIQSFPHIVSVENAEIPWPAMGQSMTIGYGVGTGANVPPFSFYVGKDCNMEAGFFKLFLFDKPVDLQDIVREESVFARSRGMKQNPLPSLGKSTGRWGSIVLPVIQRRVEELSPA</sequence>
<dbReference type="InterPro" id="IPR011600">
    <property type="entry name" value="Pept_C14_caspase"/>
</dbReference>
<name>A0A0D2MDT4_HYPSF</name>
<dbReference type="GO" id="GO:0005737">
    <property type="term" value="C:cytoplasm"/>
    <property type="evidence" value="ECO:0007669"/>
    <property type="project" value="TreeGrafter"/>
</dbReference>
<dbReference type="GO" id="GO:0004197">
    <property type="term" value="F:cysteine-type endopeptidase activity"/>
    <property type="evidence" value="ECO:0007669"/>
    <property type="project" value="InterPro"/>
</dbReference>
<dbReference type="PANTHER" id="PTHR48104:SF30">
    <property type="entry name" value="METACASPASE-1"/>
    <property type="match status" value="1"/>
</dbReference>
<dbReference type="Gene3D" id="3.40.50.1460">
    <property type="match status" value="1"/>
</dbReference>
<protein>
    <recommendedName>
        <fullName evidence="4">Peptidase C14 caspase domain-containing protein</fullName>
    </recommendedName>
</protein>
<dbReference type="Proteomes" id="UP000054270">
    <property type="component" value="Unassembled WGS sequence"/>
</dbReference>
<evidence type="ECO:0000256" key="2">
    <source>
        <dbReference type="ARBA" id="ARBA00022703"/>
    </source>
</evidence>
<dbReference type="OMA" id="GHREEMI"/>
<dbReference type="PANTHER" id="PTHR48104">
    <property type="entry name" value="METACASPASE-4"/>
    <property type="match status" value="1"/>
</dbReference>
<dbReference type="EMBL" id="KN817556">
    <property type="protein sequence ID" value="KJA21668.1"/>
    <property type="molecule type" value="Genomic_DNA"/>
</dbReference>
<proteinExistence type="inferred from homology"/>
<dbReference type="InterPro" id="IPR050452">
    <property type="entry name" value="Metacaspase"/>
</dbReference>
<evidence type="ECO:0000256" key="3">
    <source>
        <dbReference type="ARBA" id="ARBA00022807"/>
    </source>
</evidence>
<comment type="similarity">
    <text evidence="1">Belongs to the peptidase C14B family.</text>
</comment>
<keyword evidence="2" id="KW-0053">Apoptosis</keyword>